<accession>A0A7V2AVK9</accession>
<dbReference type="SUPFAM" id="SSF49265">
    <property type="entry name" value="Fibronectin type III"/>
    <property type="match status" value="1"/>
</dbReference>
<feature type="region of interest" description="Disordered" evidence="1">
    <location>
        <begin position="322"/>
        <end position="343"/>
    </location>
</feature>
<proteinExistence type="predicted"/>
<dbReference type="InterPro" id="IPR036116">
    <property type="entry name" value="FN3_sf"/>
</dbReference>
<dbReference type="PROSITE" id="PS51257">
    <property type="entry name" value="PROKAR_LIPOPROTEIN"/>
    <property type="match status" value="1"/>
</dbReference>
<dbReference type="EMBL" id="DSEC01000464">
    <property type="protein sequence ID" value="HER44093.1"/>
    <property type="molecule type" value="Genomic_DNA"/>
</dbReference>
<comment type="caution">
    <text evidence="2">The sequence shown here is derived from an EMBL/GenBank/DDBJ whole genome shotgun (WGS) entry which is preliminary data.</text>
</comment>
<organism evidence="2">
    <name type="scientific">Eiseniibacteriota bacterium</name>
    <dbReference type="NCBI Taxonomy" id="2212470"/>
    <lineage>
        <taxon>Bacteria</taxon>
        <taxon>Candidatus Eiseniibacteriota</taxon>
    </lineage>
</organism>
<dbReference type="AlphaFoldDB" id="A0A7V2AVK9"/>
<name>A0A7V2AVK9_UNCEI</name>
<evidence type="ECO:0000256" key="1">
    <source>
        <dbReference type="SAM" id="MobiDB-lite"/>
    </source>
</evidence>
<reference evidence="2" key="1">
    <citation type="journal article" date="2020" name="mSystems">
        <title>Genome- and Community-Level Interaction Insights into Carbon Utilization and Element Cycling Functions of Hydrothermarchaeota in Hydrothermal Sediment.</title>
        <authorList>
            <person name="Zhou Z."/>
            <person name="Liu Y."/>
            <person name="Xu W."/>
            <person name="Pan J."/>
            <person name="Luo Z.H."/>
            <person name="Li M."/>
        </authorList>
    </citation>
    <scope>NUCLEOTIDE SEQUENCE [LARGE SCALE GENOMIC DNA]</scope>
    <source>
        <strain evidence="2">SpSt-1233</strain>
    </source>
</reference>
<evidence type="ECO:0008006" key="3">
    <source>
        <dbReference type="Google" id="ProtNLM"/>
    </source>
</evidence>
<protein>
    <recommendedName>
        <fullName evidence="3">Fibronectin type-III domain-containing protein</fullName>
    </recommendedName>
</protein>
<sequence length="343" mass="38832">MKGTTIIQPLTALLMIFLLMLSCSGEEKIVEVPVEVNYAPAPPTGVYSINLDGYVMICWSANYESDISHYKIYRAEDYDGPFEEIGTRNAEYDYPAEYCFEDDDFPDYADGVAEYFYAVRAFDFGGLGSDYSIEEVTATPRPEKLDSLYEHSYFPDGSGIDIYSYNPVNQTGTVVGLRQRDSLETTDFFFAYEENEYGEMAFSIVAYRPGVDIQDYGYVGTTVYDYDFLNYAPTTGWSPARKVEAILGHCYMLRLLESDGYHYMKLIIAPPLDDPGRNPLTPTRMLFYWAFQTDPENRNLTPALDDEEDDRAKAFEIELGRLTPPSLGEGSTGMEQRLGTVTL</sequence>
<dbReference type="Gene3D" id="2.60.40.10">
    <property type="entry name" value="Immunoglobulins"/>
    <property type="match status" value="1"/>
</dbReference>
<dbReference type="Proteomes" id="UP000886069">
    <property type="component" value="Unassembled WGS sequence"/>
</dbReference>
<gene>
    <name evidence="2" type="ORF">ENO08_06505</name>
</gene>
<evidence type="ECO:0000313" key="2">
    <source>
        <dbReference type="EMBL" id="HER44093.1"/>
    </source>
</evidence>
<dbReference type="InterPro" id="IPR013783">
    <property type="entry name" value="Ig-like_fold"/>
</dbReference>